<keyword evidence="4" id="KW-0689">Ribosomal protein</keyword>
<proteinExistence type="predicted"/>
<dbReference type="InterPro" id="IPR006888">
    <property type="entry name" value="XLR/SYCP3/FAM9_dom"/>
</dbReference>
<comment type="caution">
    <text evidence="4">The sequence shown here is derived from an EMBL/GenBank/DDBJ whole genome shotgun (WGS) entry which is preliminary data.</text>
</comment>
<dbReference type="GO" id="GO:0005840">
    <property type="term" value="C:ribosome"/>
    <property type="evidence" value="ECO:0007669"/>
    <property type="project" value="UniProtKB-KW"/>
</dbReference>
<evidence type="ECO:0000313" key="4">
    <source>
        <dbReference type="EMBL" id="KOB74868.1"/>
    </source>
</evidence>
<name>A0A0L7LH18_OPEBR</name>
<evidence type="ECO:0000256" key="2">
    <source>
        <dbReference type="SAM" id="MobiDB-lite"/>
    </source>
</evidence>
<dbReference type="AlphaFoldDB" id="A0A0L7LH18"/>
<feature type="coiled-coil region" evidence="1">
    <location>
        <begin position="156"/>
        <end position="190"/>
    </location>
</feature>
<sequence>MAAAKKSAKSKSISEDGPLDSIQFLKDSPKTKKTLKREMVSEEEDFAKLIGQHQASAKKNKAEPNFEKNLEIIKRFRDLVDNQQHARKQSSQNLLNGLSEITAQVEVDYNAMKENAQKLEHLTVSFMKCIKQATASYKHKLEALKDIQVLYNKECVEMESDNKTQTEKVINELQNDIKKFKDKIVAETKRNSWEMLRQNVFHTMQNDF</sequence>
<gene>
    <name evidence="4" type="ORF">OBRU01_08660</name>
</gene>
<evidence type="ECO:0000259" key="3">
    <source>
        <dbReference type="Pfam" id="PF04803"/>
    </source>
</evidence>
<evidence type="ECO:0000313" key="5">
    <source>
        <dbReference type="Proteomes" id="UP000037510"/>
    </source>
</evidence>
<keyword evidence="1" id="KW-0175">Coiled coil</keyword>
<dbReference type="Pfam" id="PF04803">
    <property type="entry name" value="Cor1"/>
    <property type="match status" value="1"/>
</dbReference>
<feature type="region of interest" description="Disordered" evidence="2">
    <location>
        <begin position="1"/>
        <end position="25"/>
    </location>
</feature>
<dbReference type="Proteomes" id="UP000037510">
    <property type="component" value="Unassembled WGS sequence"/>
</dbReference>
<keyword evidence="4" id="KW-0687">Ribonucleoprotein</keyword>
<reference evidence="4 5" key="1">
    <citation type="journal article" date="2015" name="Genome Biol. Evol.">
        <title>The genome of winter moth (Operophtera brumata) provides a genomic perspective on sexual dimorphism and phenology.</title>
        <authorList>
            <person name="Derks M.F."/>
            <person name="Smit S."/>
            <person name="Salis L."/>
            <person name="Schijlen E."/>
            <person name="Bossers A."/>
            <person name="Mateman C."/>
            <person name="Pijl A.S."/>
            <person name="de Ridder D."/>
            <person name="Groenen M.A."/>
            <person name="Visser M.E."/>
            <person name="Megens H.J."/>
        </authorList>
    </citation>
    <scope>NUCLEOTIDE SEQUENCE [LARGE SCALE GENOMIC DNA]</scope>
    <source>
        <strain evidence="4">WM2013NL</strain>
        <tissue evidence="4">Head and thorax</tissue>
    </source>
</reference>
<protein>
    <submittedName>
        <fullName evidence="4">Putative mitochondrial ribosomal protein</fullName>
    </submittedName>
</protein>
<organism evidence="4 5">
    <name type="scientific">Operophtera brumata</name>
    <name type="common">Winter moth</name>
    <name type="synonym">Phalaena brumata</name>
    <dbReference type="NCBI Taxonomy" id="104452"/>
    <lineage>
        <taxon>Eukaryota</taxon>
        <taxon>Metazoa</taxon>
        <taxon>Ecdysozoa</taxon>
        <taxon>Arthropoda</taxon>
        <taxon>Hexapoda</taxon>
        <taxon>Insecta</taxon>
        <taxon>Pterygota</taxon>
        <taxon>Neoptera</taxon>
        <taxon>Endopterygota</taxon>
        <taxon>Lepidoptera</taxon>
        <taxon>Glossata</taxon>
        <taxon>Ditrysia</taxon>
        <taxon>Geometroidea</taxon>
        <taxon>Geometridae</taxon>
        <taxon>Larentiinae</taxon>
        <taxon>Operophtera</taxon>
    </lineage>
</organism>
<keyword evidence="5" id="KW-1185">Reference proteome</keyword>
<evidence type="ECO:0000256" key="1">
    <source>
        <dbReference type="SAM" id="Coils"/>
    </source>
</evidence>
<feature type="domain" description="XLR/SYCP3/FAM9" evidence="3">
    <location>
        <begin position="56"/>
        <end position="183"/>
    </location>
</feature>
<dbReference type="EMBL" id="JTDY01001105">
    <property type="protein sequence ID" value="KOB74868.1"/>
    <property type="molecule type" value="Genomic_DNA"/>
</dbReference>
<accession>A0A0L7LH18</accession>